<dbReference type="InterPro" id="IPR010982">
    <property type="entry name" value="Lambda_DNA-bd_dom_sf"/>
</dbReference>
<keyword evidence="2" id="KW-0805">Transcription regulation</keyword>
<feature type="domain" description="HTH lacI-type" evidence="5">
    <location>
        <begin position="3"/>
        <end position="58"/>
    </location>
</feature>
<dbReference type="KEGG" id="vhl:BME96_17860"/>
<sequence length="339" mass="38601">MKITLKDIAKKANVSPSAVSLVLNDRPCRISKEKKDLIKRIAEEYNYSANQIARSLVTQKSKTIGLIIPDIENIFFSSLAKQIEEQCRKRGYMLIIVNSDNDYAHDLELLDLLLSRSVDGMFIIPSNESYKEHSELVHRLSKLDNTSTPYVMIDRVYPEQACNKVWFDNEEGAYLAVKHLLENGHRKIACIANYGNDSNGKSRLEGFYRAMREYHCEVEEDLVIDGDYRIDSGYHAGKSLLEKDMSAVFITNDMMALGFLKAAYEQGKQVPDDISVVSYDNTIYPYIFGVELTSIEQDVGSLSHHAVDLLFSKMEEKEKAPKEICLIPRLIKRTSVQSH</sequence>
<dbReference type="PANTHER" id="PTHR30146:SF148">
    <property type="entry name" value="HTH-TYPE TRANSCRIPTIONAL REPRESSOR PURR-RELATED"/>
    <property type="match status" value="1"/>
</dbReference>
<evidence type="ECO:0000256" key="3">
    <source>
        <dbReference type="ARBA" id="ARBA00023125"/>
    </source>
</evidence>
<dbReference type="PANTHER" id="PTHR30146">
    <property type="entry name" value="LACI-RELATED TRANSCRIPTIONAL REPRESSOR"/>
    <property type="match status" value="1"/>
</dbReference>
<evidence type="ECO:0000259" key="5">
    <source>
        <dbReference type="PROSITE" id="PS50932"/>
    </source>
</evidence>
<dbReference type="Proteomes" id="UP000182945">
    <property type="component" value="Chromosome"/>
</dbReference>
<organism evidence="6 7">
    <name type="scientific">Virgibacillus halodenitrificans</name>
    <name type="common">Bacillus halodenitrificans</name>
    <dbReference type="NCBI Taxonomy" id="1482"/>
    <lineage>
        <taxon>Bacteria</taxon>
        <taxon>Bacillati</taxon>
        <taxon>Bacillota</taxon>
        <taxon>Bacilli</taxon>
        <taxon>Bacillales</taxon>
        <taxon>Bacillaceae</taxon>
        <taxon>Virgibacillus</taxon>
    </lineage>
</organism>
<dbReference type="Gene3D" id="3.40.50.2300">
    <property type="match status" value="2"/>
</dbReference>
<dbReference type="InterPro" id="IPR000843">
    <property type="entry name" value="HTH_LacI"/>
</dbReference>
<dbReference type="PROSITE" id="PS00356">
    <property type="entry name" value="HTH_LACI_1"/>
    <property type="match status" value="1"/>
</dbReference>
<keyword evidence="3" id="KW-0238">DNA-binding</keyword>
<dbReference type="RefSeq" id="WP_071649815.1">
    <property type="nucleotide sequence ID" value="NZ_CP017962.1"/>
</dbReference>
<evidence type="ECO:0000256" key="4">
    <source>
        <dbReference type="ARBA" id="ARBA00023163"/>
    </source>
</evidence>
<dbReference type="CDD" id="cd06267">
    <property type="entry name" value="PBP1_LacI_sugar_binding-like"/>
    <property type="match status" value="1"/>
</dbReference>
<protein>
    <submittedName>
        <fullName evidence="6">LacI family transcriptional regulator</fullName>
    </submittedName>
</protein>
<dbReference type="SMART" id="SM00354">
    <property type="entry name" value="HTH_LACI"/>
    <property type="match status" value="1"/>
</dbReference>
<dbReference type="InterPro" id="IPR028082">
    <property type="entry name" value="Peripla_BP_I"/>
</dbReference>
<name>A0AAC9J203_VIRHA</name>
<dbReference type="SUPFAM" id="SSF53822">
    <property type="entry name" value="Periplasmic binding protein-like I"/>
    <property type="match status" value="1"/>
</dbReference>
<dbReference type="Pfam" id="PF13377">
    <property type="entry name" value="Peripla_BP_3"/>
    <property type="match status" value="1"/>
</dbReference>
<dbReference type="InterPro" id="IPR046335">
    <property type="entry name" value="LacI/GalR-like_sensor"/>
</dbReference>
<proteinExistence type="predicted"/>
<dbReference type="GO" id="GO:0000976">
    <property type="term" value="F:transcription cis-regulatory region binding"/>
    <property type="evidence" value="ECO:0007669"/>
    <property type="project" value="TreeGrafter"/>
</dbReference>
<dbReference type="Pfam" id="PF00356">
    <property type="entry name" value="LacI"/>
    <property type="match status" value="1"/>
</dbReference>
<keyword evidence="1" id="KW-0678">Repressor</keyword>
<dbReference type="EMBL" id="CP017962">
    <property type="protein sequence ID" value="APC49951.1"/>
    <property type="molecule type" value="Genomic_DNA"/>
</dbReference>
<dbReference type="PROSITE" id="PS50932">
    <property type="entry name" value="HTH_LACI_2"/>
    <property type="match status" value="1"/>
</dbReference>
<dbReference type="Gene3D" id="1.10.260.40">
    <property type="entry name" value="lambda repressor-like DNA-binding domains"/>
    <property type="match status" value="1"/>
</dbReference>
<evidence type="ECO:0000313" key="7">
    <source>
        <dbReference type="Proteomes" id="UP000182945"/>
    </source>
</evidence>
<accession>A0AAC9J203</accession>
<dbReference type="AlphaFoldDB" id="A0AAC9J203"/>
<dbReference type="GO" id="GO:0003700">
    <property type="term" value="F:DNA-binding transcription factor activity"/>
    <property type="evidence" value="ECO:0007669"/>
    <property type="project" value="TreeGrafter"/>
</dbReference>
<evidence type="ECO:0000256" key="1">
    <source>
        <dbReference type="ARBA" id="ARBA00022491"/>
    </source>
</evidence>
<evidence type="ECO:0000256" key="2">
    <source>
        <dbReference type="ARBA" id="ARBA00023015"/>
    </source>
</evidence>
<gene>
    <name evidence="6" type="ORF">BME96_17860</name>
</gene>
<dbReference type="SUPFAM" id="SSF47413">
    <property type="entry name" value="lambda repressor-like DNA-binding domains"/>
    <property type="match status" value="1"/>
</dbReference>
<keyword evidence="4" id="KW-0804">Transcription</keyword>
<reference evidence="6 7" key="1">
    <citation type="submission" date="2016-11" db="EMBL/GenBank/DDBJ databases">
        <title>Complete genome sequencing of Virgibacillus halodenitrificans PDB-F2.</title>
        <authorList>
            <person name="Sun Z."/>
            <person name="Zhou Y."/>
            <person name="Li H."/>
        </authorList>
    </citation>
    <scope>NUCLEOTIDE SEQUENCE [LARGE SCALE GENOMIC DNA]</scope>
    <source>
        <strain evidence="6 7">PDB-F2</strain>
    </source>
</reference>
<dbReference type="CDD" id="cd01392">
    <property type="entry name" value="HTH_LacI"/>
    <property type="match status" value="1"/>
</dbReference>
<evidence type="ECO:0000313" key="6">
    <source>
        <dbReference type="EMBL" id="APC49951.1"/>
    </source>
</evidence>
<dbReference type="GeneID" id="71516277"/>